<feature type="region of interest" description="Disordered" evidence="1">
    <location>
        <begin position="407"/>
        <end position="469"/>
    </location>
</feature>
<dbReference type="EMBL" id="JANBPK010001054">
    <property type="protein sequence ID" value="KAJ2926566.1"/>
    <property type="molecule type" value="Genomic_DNA"/>
</dbReference>
<evidence type="ECO:0000313" key="2">
    <source>
        <dbReference type="EMBL" id="KAJ2926566.1"/>
    </source>
</evidence>
<feature type="compositionally biased region" description="Basic and acidic residues" evidence="1">
    <location>
        <begin position="152"/>
        <end position="167"/>
    </location>
</feature>
<feature type="region of interest" description="Disordered" evidence="1">
    <location>
        <begin position="135"/>
        <end position="177"/>
    </location>
</feature>
<reference evidence="2" key="1">
    <citation type="submission" date="2022-06" db="EMBL/GenBank/DDBJ databases">
        <title>Genome Sequence of Candolleomyces eurysporus.</title>
        <authorList>
            <person name="Buettner E."/>
        </authorList>
    </citation>
    <scope>NUCLEOTIDE SEQUENCE</scope>
    <source>
        <strain evidence="2">VTCC 930004</strain>
    </source>
</reference>
<feature type="compositionally biased region" description="Polar residues" evidence="1">
    <location>
        <begin position="65"/>
        <end position="76"/>
    </location>
</feature>
<feature type="region of interest" description="Disordered" evidence="1">
    <location>
        <begin position="61"/>
        <end position="92"/>
    </location>
</feature>
<proteinExistence type="predicted"/>
<evidence type="ECO:0000313" key="3">
    <source>
        <dbReference type="Proteomes" id="UP001140091"/>
    </source>
</evidence>
<organism evidence="2 3">
    <name type="scientific">Candolleomyces eurysporus</name>
    <dbReference type="NCBI Taxonomy" id="2828524"/>
    <lineage>
        <taxon>Eukaryota</taxon>
        <taxon>Fungi</taxon>
        <taxon>Dikarya</taxon>
        <taxon>Basidiomycota</taxon>
        <taxon>Agaricomycotina</taxon>
        <taxon>Agaricomycetes</taxon>
        <taxon>Agaricomycetidae</taxon>
        <taxon>Agaricales</taxon>
        <taxon>Agaricineae</taxon>
        <taxon>Psathyrellaceae</taxon>
        <taxon>Candolleomyces</taxon>
    </lineage>
</organism>
<keyword evidence="3" id="KW-1185">Reference proteome</keyword>
<accession>A0A9W8J109</accession>
<sequence>MSTVTLFDSAINSKTKKDYLVVVAEALKIDAQGTNKAVAARITAHLKAHSELAQDPQFQGLFSGRANNPNGGVSKTSADKAEDDRQAEKTKTALTGAHKVLLDVKYTTDPAPSFALLNQGAHGDADMKEIGDLAAKGEEDSDDGSSLPSVESPKEHLERDHTPDHKAAPKVIKNPINPARLPPSLKIDALNKYPLEKTGENMFACRLFWKEVDEDKTGEVSCSVQSSIHPFSSSSSHLPPLIRAQKAAAIKKEEHIGAEFDSQESKLGFYSFLREFLALKIQDLHLERAVTMKTVVVRYNLLEDSRKKLQSWTRPSSTGGYQVPYSPNFGDFCGHQFTRQDLLSALGFKTMRAGTDLNLINRVLSMSKEAPKAFNWVQNLDSSPYAEQFEGMLKAKFIEYLNRKAEAAKGGRGGSSKDPISLMSEDEDSEGGRKDRRRRRRDTNDTDHNTRGGKRSKGKGYNSDDMDSL</sequence>
<dbReference type="Proteomes" id="UP001140091">
    <property type="component" value="Unassembled WGS sequence"/>
</dbReference>
<dbReference type="AlphaFoldDB" id="A0A9W8J109"/>
<name>A0A9W8J109_9AGAR</name>
<feature type="non-terminal residue" evidence="2">
    <location>
        <position position="1"/>
    </location>
</feature>
<dbReference type="OrthoDB" id="3019385at2759"/>
<evidence type="ECO:0000256" key="1">
    <source>
        <dbReference type="SAM" id="MobiDB-lite"/>
    </source>
</evidence>
<comment type="caution">
    <text evidence="2">The sequence shown here is derived from an EMBL/GenBank/DDBJ whole genome shotgun (WGS) entry which is preliminary data.</text>
</comment>
<protein>
    <submittedName>
        <fullName evidence="2">Uncharacterized protein</fullName>
    </submittedName>
</protein>
<feature type="compositionally biased region" description="Basic and acidic residues" evidence="1">
    <location>
        <begin position="77"/>
        <end position="91"/>
    </location>
</feature>
<gene>
    <name evidence="2" type="ORF">H1R20_g10524</name>
</gene>